<keyword evidence="11" id="KW-1185">Reference proteome</keyword>
<evidence type="ECO:0000256" key="6">
    <source>
        <dbReference type="ARBA" id="ARBA00022989"/>
    </source>
</evidence>
<organism evidence="10 11">
    <name type="scientific">Parabacteroides chartae</name>
    <dbReference type="NCBI Taxonomy" id="1037355"/>
    <lineage>
        <taxon>Bacteria</taxon>
        <taxon>Pseudomonadati</taxon>
        <taxon>Bacteroidota</taxon>
        <taxon>Bacteroidia</taxon>
        <taxon>Bacteroidales</taxon>
        <taxon>Tannerellaceae</taxon>
        <taxon>Parabacteroides</taxon>
    </lineage>
</organism>
<comment type="function">
    <text evidence="9">Part of the high-affinity ATP-driven potassium transport (or Kdp) system, which catalyzes the hydrolysis of ATP coupled with the electrogenic transport of potassium into the cytoplasm. This subunit binds the extracellular potassium ions and delivers the ions to the membrane domain of KdpB through an intramembrane tunnel.</text>
</comment>
<evidence type="ECO:0000256" key="3">
    <source>
        <dbReference type="ARBA" id="ARBA00022538"/>
    </source>
</evidence>
<feature type="transmembrane region" description="Helical" evidence="9">
    <location>
        <begin position="534"/>
        <end position="554"/>
    </location>
</feature>
<comment type="subunit">
    <text evidence="9">The system is composed of three essential subunits: KdpA, KdpB and KdpC.</text>
</comment>
<dbReference type="GO" id="GO:0008556">
    <property type="term" value="F:P-type potassium transmembrane transporter activity"/>
    <property type="evidence" value="ECO:0007669"/>
    <property type="project" value="InterPro"/>
</dbReference>
<evidence type="ECO:0000256" key="8">
    <source>
        <dbReference type="ARBA" id="ARBA00023136"/>
    </source>
</evidence>
<proteinExistence type="inferred from homology"/>
<dbReference type="NCBIfam" id="TIGR00680">
    <property type="entry name" value="kdpA"/>
    <property type="match status" value="1"/>
</dbReference>
<feature type="transmembrane region" description="Helical" evidence="9">
    <location>
        <begin position="6"/>
        <end position="23"/>
    </location>
</feature>
<sequence length="566" mass="61608">MNKELMTGLIPLFAVIIASYPLGRHLAKVYKGEKNWMSFMSPIERFIYKLAGIDPKEEMTWKHFLRSLLICNLFWFFWGILLLLIQGILPLNPDGNSGQSLHLALNTCVSFLVNANLQHYSGESGVTYFSQLFVIMLFQFLAAATGMAAMAGIMKAMLTKCGKTIGNFWVYLVSSITRVLLPLALIMACFLILDGVPMTFEGKKEVTTLEGDKQFISQGPVAAIVAIKQLGTNGGGFYGANAAHPLENPTFLSNTVSCMSMLLLPMSFVFALEFYLKKKKFAFSVFTVMLVALIIGIAVTVSTERLGNPNISFMGIDQSGGAMEGKESRLGASATALWSAITTATSNGSVNGMHDSMMPLSGLVTLLNMQVNSWFGGVGVGFMNYYVFIIIAVFINGLMVGRTPEFLGKKIEAKEMKIAIMLALLHPFLILTSVAVTSWMIVRNPELSVQWLANPSFHGFTEILYEYTSSAANNGSGFEGLKDSSIYWNISCAIVLAASRFLSIGGQIAIAGLLAGKQFIPESVGTLKTDTSTFALMTFVIILIIAALSFFPVLTLGPLAEYVTIK</sequence>
<evidence type="ECO:0000313" key="11">
    <source>
        <dbReference type="Proteomes" id="UP000190852"/>
    </source>
</evidence>
<evidence type="ECO:0000256" key="5">
    <source>
        <dbReference type="ARBA" id="ARBA00022958"/>
    </source>
</evidence>
<feature type="transmembrane region" description="Helical" evidence="9">
    <location>
        <begin position="132"/>
        <end position="156"/>
    </location>
</feature>
<dbReference type="PIRSF" id="PIRSF001294">
    <property type="entry name" value="K_ATPaseA"/>
    <property type="match status" value="1"/>
</dbReference>
<comment type="similarity">
    <text evidence="9">Belongs to the KdpA family.</text>
</comment>
<dbReference type="EMBL" id="FUYQ01000022">
    <property type="protein sequence ID" value="SKB76265.1"/>
    <property type="molecule type" value="Genomic_DNA"/>
</dbReference>
<keyword evidence="8 9" id="KW-0472">Membrane</keyword>
<feature type="transmembrane region" description="Helical" evidence="9">
    <location>
        <begin position="486"/>
        <end position="514"/>
    </location>
</feature>
<evidence type="ECO:0000256" key="9">
    <source>
        <dbReference type="HAMAP-Rule" id="MF_00275"/>
    </source>
</evidence>
<keyword evidence="6 9" id="KW-1133">Transmembrane helix</keyword>
<dbReference type="HAMAP" id="MF_00275">
    <property type="entry name" value="KdpA"/>
    <property type="match status" value="1"/>
</dbReference>
<dbReference type="Pfam" id="PF03814">
    <property type="entry name" value="KdpA"/>
    <property type="match status" value="1"/>
</dbReference>
<reference evidence="11" key="1">
    <citation type="submission" date="2017-02" db="EMBL/GenBank/DDBJ databases">
        <authorList>
            <person name="Varghese N."/>
            <person name="Submissions S."/>
        </authorList>
    </citation>
    <scope>NUCLEOTIDE SEQUENCE [LARGE SCALE GENOMIC DNA]</scope>
    <source>
        <strain evidence="11">DSM 24967</strain>
    </source>
</reference>
<keyword evidence="5 9" id="KW-0630">Potassium</keyword>
<feature type="transmembrane region" description="Helical" evidence="9">
    <location>
        <begin position="251"/>
        <end position="274"/>
    </location>
</feature>
<dbReference type="RefSeq" id="WP_079684087.1">
    <property type="nucleotide sequence ID" value="NZ_FUYQ01000022.1"/>
</dbReference>
<gene>
    <name evidence="9" type="primary">kdpA</name>
    <name evidence="10" type="ORF">SAMN05660349_02669</name>
</gene>
<dbReference type="GO" id="GO:0005886">
    <property type="term" value="C:plasma membrane"/>
    <property type="evidence" value="ECO:0007669"/>
    <property type="project" value="UniProtKB-SubCell"/>
</dbReference>
<comment type="subcellular location">
    <subcellularLocation>
        <location evidence="9">Cell membrane</location>
        <topology evidence="9">Multi-pass membrane protein</topology>
    </subcellularLocation>
</comment>
<dbReference type="InterPro" id="IPR004623">
    <property type="entry name" value="KdpA"/>
</dbReference>
<evidence type="ECO:0000313" key="10">
    <source>
        <dbReference type="EMBL" id="SKB76265.1"/>
    </source>
</evidence>
<feature type="transmembrane region" description="Helical" evidence="9">
    <location>
        <begin position="168"/>
        <end position="193"/>
    </location>
</feature>
<keyword evidence="3 9" id="KW-0633">Potassium transport</keyword>
<feature type="transmembrane region" description="Helical" evidence="9">
    <location>
        <begin position="418"/>
        <end position="442"/>
    </location>
</feature>
<evidence type="ECO:0000256" key="1">
    <source>
        <dbReference type="ARBA" id="ARBA00022448"/>
    </source>
</evidence>
<evidence type="ECO:0000256" key="7">
    <source>
        <dbReference type="ARBA" id="ARBA00023065"/>
    </source>
</evidence>
<accession>A0A1T5DXG2</accession>
<feature type="transmembrane region" description="Helical" evidence="9">
    <location>
        <begin position="68"/>
        <end position="89"/>
    </location>
</feature>
<dbReference type="PANTHER" id="PTHR30607:SF2">
    <property type="entry name" value="POTASSIUM-TRANSPORTING ATPASE POTASSIUM-BINDING SUBUNIT"/>
    <property type="match status" value="1"/>
</dbReference>
<feature type="transmembrane region" description="Helical" evidence="9">
    <location>
        <begin position="281"/>
        <end position="301"/>
    </location>
</feature>
<dbReference type="PANTHER" id="PTHR30607">
    <property type="entry name" value="POTASSIUM-TRANSPORTING ATPASE A CHAIN"/>
    <property type="match status" value="1"/>
</dbReference>
<name>A0A1T5DXG2_9BACT</name>
<dbReference type="Proteomes" id="UP000190852">
    <property type="component" value="Unassembled WGS sequence"/>
</dbReference>
<keyword evidence="1 9" id="KW-0813">Transport</keyword>
<feature type="transmembrane region" description="Helical" evidence="9">
    <location>
        <begin position="374"/>
        <end position="398"/>
    </location>
</feature>
<dbReference type="GO" id="GO:0030955">
    <property type="term" value="F:potassium ion binding"/>
    <property type="evidence" value="ECO:0007669"/>
    <property type="project" value="UniProtKB-UniRule"/>
</dbReference>
<keyword evidence="4 9" id="KW-0812">Transmembrane</keyword>
<protein>
    <recommendedName>
        <fullName evidence="9">Potassium-transporting ATPase potassium-binding subunit</fullName>
    </recommendedName>
    <alternativeName>
        <fullName evidence="9">ATP phosphohydrolase [potassium-transporting] A chain</fullName>
    </alternativeName>
    <alternativeName>
        <fullName evidence="9">Potassium-binding and translocating subunit A</fullName>
    </alternativeName>
    <alternativeName>
        <fullName evidence="9">Potassium-translocating ATPase A chain</fullName>
    </alternativeName>
</protein>
<evidence type="ECO:0000256" key="2">
    <source>
        <dbReference type="ARBA" id="ARBA00022475"/>
    </source>
</evidence>
<evidence type="ECO:0000256" key="4">
    <source>
        <dbReference type="ARBA" id="ARBA00022692"/>
    </source>
</evidence>
<keyword evidence="7 9" id="KW-0406">Ion transport</keyword>
<dbReference type="AlphaFoldDB" id="A0A1T5DXG2"/>
<keyword evidence="2 9" id="KW-1003">Cell membrane</keyword>